<dbReference type="InterPro" id="IPR006311">
    <property type="entry name" value="TAT_signal"/>
</dbReference>
<dbReference type="PANTHER" id="PTHR21661">
    <property type="entry name" value="EPOXIDE HYDROLASE 1-RELATED"/>
    <property type="match status" value="1"/>
</dbReference>
<evidence type="ECO:0000313" key="7">
    <source>
        <dbReference type="EMBL" id="KIQ26143.1"/>
    </source>
</evidence>
<evidence type="ECO:0000256" key="2">
    <source>
        <dbReference type="ARBA" id="ARBA00022797"/>
    </source>
</evidence>
<dbReference type="GO" id="GO:0004301">
    <property type="term" value="F:epoxide hydrolase activity"/>
    <property type="evidence" value="ECO:0007669"/>
    <property type="project" value="TreeGrafter"/>
</dbReference>
<dbReference type="EMBL" id="JXQQ01000061">
    <property type="protein sequence ID" value="KIQ26143.1"/>
    <property type="molecule type" value="Genomic_DNA"/>
</dbReference>
<dbReference type="InterPro" id="IPR000639">
    <property type="entry name" value="Epox_hydrolase-like"/>
</dbReference>
<evidence type="ECO:0000256" key="3">
    <source>
        <dbReference type="ARBA" id="ARBA00022801"/>
    </source>
</evidence>
<dbReference type="PROSITE" id="PS51318">
    <property type="entry name" value="TAT"/>
    <property type="match status" value="1"/>
</dbReference>
<evidence type="ECO:0000256" key="4">
    <source>
        <dbReference type="PIRSR" id="PIRSR001112-1"/>
    </source>
</evidence>
<accession>A0A0D0LAN8</accession>
<dbReference type="Pfam" id="PF06441">
    <property type="entry name" value="EHN"/>
    <property type="match status" value="1"/>
</dbReference>
<comment type="similarity">
    <text evidence="1">Belongs to the peptidase S33 family.</text>
</comment>
<dbReference type="GO" id="GO:0097176">
    <property type="term" value="P:epoxide metabolic process"/>
    <property type="evidence" value="ECO:0007669"/>
    <property type="project" value="TreeGrafter"/>
</dbReference>
<dbReference type="InterPro" id="IPR029058">
    <property type="entry name" value="AB_hydrolase_fold"/>
</dbReference>
<keyword evidence="3" id="KW-0378">Hydrolase</keyword>
<evidence type="ECO:0000259" key="6">
    <source>
        <dbReference type="Pfam" id="PF06441"/>
    </source>
</evidence>
<dbReference type="Proteomes" id="UP000032067">
    <property type="component" value="Unassembled WGS sequence"/>
</dbReference>
<feature type="domain" description="Epoxide hydrolase N-terminal" evidence="6">
    <location>
        <begin position="58"/>
        <end position="162"/>
    </location>
</feature>
<dbReference type="InterPro" id="IPR010497">
    <property type="entry name" value="Epoxide_hydro_N"/>
</dbReference>
<dbReference type="PRINTS" id="PR00412">
    <property type="entry name" value="EPOXHYDRLASE"/>
</dbReference>
<dbReference type="AlphaFoldDB" id="A0A0D0LAN8"/>
<organism evidence="7 8">
    <name type="scientific">Variovorax paradoxus</name>
    <dbReference type="NCBI Taxonomy" id="34073"/>
    <lineage>
        <taxon>Bacteria</taxon>
        <taxon>Pseudomonadati</taxon>
        <taxon>Pseudomonadota</taxon>
        <taxon>Betaproteobacteria</taxon>
        <taxon>Burkholderiales</taxon>
        <taxon>Comamonadaceae</taxon>
        <taxon>Variovorax</taxon>
    </lineage>
</organism>
<name>A0A0D0LAN8_VARPD</name>
<feature type="active site" description="Proton donor" evidence="4">
    <location>
        <position position="371"/>
    </location>
</feature>
<sequence length="446" mass="48764">MTLSSSLTRRDFVAGSTTALSVGSLAFAAPSVQAQKAPSDVPGGGEGSKPATHGKEAIRPFRVLFPNGDLTDLRRRIKATKWPSRETVDDASQGVQLATMRELARHWQTHYDWRKCEAKLNAWPQFMTEIDGVDIHFIHVRSTHPKALPVIVTHGWPGSVIEQLKIIGPLTNPTAHGGSAADAFDVVIPSLPGHGFSGKPTTTGWDPVRIARAWVVLMKRLGYTRYVAQGGDWGNAVTEQMALLTPPGLVGIHTNMPATIPDDIAKSLGAGGPPPTNLSADEKYAYDQLDTFYKHGLAYAQEMGNRPQTLYGIEDSPVGLAAWMLDHDARSYSLIARVFAGQTEGLTRDDILDNVTLYWLTNTAVSSARLYWESKLPFFAPKGVTLPVAVSAFPDEIYTAPRSWAERAYPKLVHYNRLSKGGHFAAWEQPQVLAAEMRAGFRSLRG</sequence>
<comment type="caution">
    <text evidence="7">The sequence shown here is derived from an EMBL/GenBank/DDBJ whole genome shotgun (WGS) entry which is preliminary data.</text>
</comment>
<evidence type="ECO:0000256" key="5">
    <source>
        <dbReference type="SAM" id="MobiDB-lite"/>
    </source>
</evidence>
<protein>
    <submittedName>
        <fullName evidence="7">Multidrug MFS transporter</fullName>
    </submittedName>
</protein>
<dbReference type="OrthoDB" id="9780765at2"/>
<dbReference type="Gene3D" id="3.40.50.1820">
    <property type="entry name" value="alpha/beta hydrolase"/>
    <property type="match status" value="1"/>
</dbReference>
<feature type="active site" description="Nucleophile" evidence="4">
    <location>
        <position position="232"/>
    </location>
</feature>
<proteinExistence type="inferred from homology"/>
<evidence type="ECO:0000313" key="8">
    <source>
        <dbReference type="Proteomes" id="UP000032067"/>
    </source>
</evidence>
<dbReference type="InterPro" id="IPR016292">
    <property type="entry name" value="Epoxide_hydrolase"/>
</dbReference>
<dbReference type="SUPFAM" id="SSF53474">
    <property type="entry name" value="alpha/beta-Hydrolases"/>
    <property type="match status" value="1"/>
</dbReference>
<reference evidence="7 8" key="1">
    <citation type="submission" date="2014-12" db="EMBL/GenBank/DDBJ databases">
        <title>16Stimator: statistical estimation of ribosomal gene copy numbers from draft genome assemblies.</title>
        <authorList>
            <person name="Perisin M.A."/>
            <person name="Vetter M."/>
            <person name="Gilbert J.A."/>
            <person name="Bergelson J."/>
        </authorList>
    </citation>
    <scope>NUCLEOTIDE SEQUENCE [LARGE SCALE GENOMIC DNA]</scope>
    <source>
        <strain evidence="7 8">MEDvA23</strain>
    </source>
</reference>
<dbReference type="RefSeq" id="WP_042581169.1">
    <property type="nucleotide sequence ID" value="NZ_JXQQ01000061.1"/>
</dbReference>
<dbReference type="PIRSF" id="PIRSF001112">
    <property type="entry name" value="Epoxide_hydrolase"/>
    <property type="match status" value="1"/>
</dbReference>
<gene>
    <name evidence="7" type="ORF">RT97_23090</name>
</gene>
<keyword evidence="2" id="KW-0058">Aromatic hydrocarbons catabolism</keyword>
<evidence type="ECO:0000256" key="1">
    <source>
        <dbReference type="ARBA" id="ARBA00010088"/>
    </source>
</evidence>
<dbReference type="PANTHER" id="PTHR21661:SF35">
    <property type="entry name" value="EPOXIDE HYDROLASE"/>
    <property type="match status" value="1"/>
</dbReference>
<feature type="region of interest" description="Disordered" evidence="5">
    <location>
        <begin position="33"/>
        <end position="53"/>
    </location>
</feature>
<feature type="active site" description="Proton acceptor" evidence="4">
    <location>
        <position position="423"/>
    </location>
</feature>